<keyword evidence="1" id="KW-0472">Membrane</keyword>
<keyword evidence="1" id="KW-0812">Transmembrane</keyword>
<evidence type="ECO:0000313" key="3">
    <source>
        <dbReference type="Proteomes" id="UP000029995"/>
    </source>
</evidence>
<protein>
    <submittedName>
        <fullName evidence="2">Uncharacterized protein</fullName>
    </submittedName>
</protein>
<name>A0A0A0DBT9_9PROT</name>
<gene>
    <name evidence="2" type="ORF">P409_00605</name>
</gene>
<organism evidence="2 3">
    <name type="scientific">Inquilinus limosus MP06</name>
    <dbReference type="NCBI Taxonomy" id="1398085"/>
    <lineage>
        <taxon>Bacteria</taxon>
        <taxon>Pseudomonadati</taxon>
        <taxon>Pseudomonadota</taxon>
        <taxon>Alphaproteobacteria</taxon>
        <taxon>Rhodospirillales</taxon>
        <taxon>Rhodospirillaceae</taxon>
        <taxon>Inquilinus</taxon>
    </lineage>
</organism>
<evidence type="ECO:0000256" key="1">
    <source>
        <dbReference type="SAM" id="Phobius"/>
    </source>
</evidence>
<sequence>MFVVVQERPSNDMIAAGSEAEGYTSFDMFEDPLKRSWPAMVSASRRPCNGVYLVTDGRLHRPPWLVLVFYITRFALGCMCGASAMAAILWWSLQA</sequence>
<dbReference type="Proteomes" id="UP000029995">
    <property type="component" value="Unassembled WGS sequence"/>
</dbReference>
<keyword evidence="1" id="KW-1133">Transmembrane helix</keyword>
<accession>A0A0A0DBT9</accession>
<dbReference type="EMBL" id="JANX01000001">
    <property type="protein sequence ID" value="KGM36181.1"/>
    <property type="molecule type" value="Genomic_DNA"/>
</dbReference>
<reference evidence="2 3" key="1">
    <citation type="submission" date="2014-01" db="EMBL/GenBank/DDBJ databases">
        <title>Genome sequence determination for a cystic fibrosis isolate, Inquilinus limosus.</title>
        <authorList>
            <person name="Pino M."/>
            <person name="Di Conza J."/>
            <person name="Gutkind G."/>
        </authorList>
    </citation>
    <scope>NUCLEOTIDE SEQUENCE [LARGE SCALE GENOMIC DNA]</scope>
    <source>
        <strain evidence="2 3">MP06</strain>
    </source>
</reference>
<dbReference type="AlphaFoldDB" id="A0A0A0DBT9"/>
<comment type="caution">
    <text evidence="2">The sequence shown here is derived from an EMBL/GenBank/DDBJ whole genome shotgun (WGS) entry which is preliminary data.</text>
</comment>
<dbReference type="RefSeq" id="WP_034830642.1">
    <property type="nucleotide sequence ID" value="NZ_JANX01000001.1"/>
</dbReference>
<proteinExistence type="predicted"/>
<feature type="transmembrane region" description="Helical" evidence="1">
    <location>
        <begin position="67"/>
        <end position="93"/>
    </location>
</feature>
<evidence type="ECO:0000313" key="2">
    <source>
        <dbReference type="EMBL" id="KGM36181.1"/>
    </source>
</evidence>